<dbReference type="Proteomes" id="UP001499930">
    <property type="component" value="Unassembled WGS sequence"/>
</dbReference>
<feature type="compositionally biased region" description="Polar residues" evidence="1">
    <location>
        <begin position="18"/>
        <end position="29"/>
    </location>
</feature>
<keyword evidence="3" id="KW-1185">Reference proteome</keyword>
<name>A0ABN3Y8P3_9ACTN</name>
<dbReference type="RefSeq" id="WP_344899625.1">
    <property type="nucleotide sequence ID" value="NZ_BAAAWD010000014.1"/>
</dbReference>
<sequence length="71" mass="7550">MPDNGTEIPPDPRVAFTDLTTADTGQTDQRPGVSDRTAVAAKGGDPLPPLADEELDDRPLALRFTETASEE</sequence>
<organism evidence="2 3">
    <name type="scientific">Streptosporangium longisporum</name>
    <dbReference type="NCBI Taxonomy" id="46187"/>
    <lineage>
        <taxon>Bacteria</taxon>
        <taxon>Bacillati</taxon>
        <taxon>Actinomycetota</taxon>
        <taxon>Actinomycetes</taxon>
        <taxon>Streptosporangiales</taxon>
        <taxon>Streptosporangiaceae</taxon>
        <taxon>Streptosporangium</taxon>
    </lineage>
</organism>
<protein>
    <submittedName>
        <fullName evidence="2">Uncharacterized protein</fullName>
    </submittedName>
</protein>
<evidence type="ECO:0000313" key="2">
    <source>
        <dbReference type="EMBL" id="GAA3020546.1"/>
    </source>
</evidence>
<comment type="caution">
    <text evidence="2">The sequence shown here is derived from an EMBL/GenBank/DDBJ whole genome shotgun (WGS) entry which is preliminary data.</text>
</comment>
<gene>
    <name evidence="2" type="ORF">GCM10017559_51230</name>
</gene>
<feature type="region of interest" description="Disordered" evidence="1">
    <location>
        <begin position="1"/>
        <end position="71"/>
    </location>
</feature>
<evidence type="ECO:0000256" key="1">
    <source>
        <dbReference type="SAM" id="MobiDB-lite"/>
    </source>
</evidence>
<dbReference type="EMBL" id="BAAAWD010000014">
    <property type="protein sequence ID" value="GAA3020546.1"/>
    <property type="molecule type" value="Genomic_DNA"/>
</dbReference>
<reference evidence="2 3" key="1">
    <citation type="journal article" date="2019" name="Int. J. Syst. Evol. Microbiol.">
        <title>The Global Catalogue of Microorganisms (GCM) 10K type strain sequencing project: providing services to taxonomists for standard genome sequencing and annotation.</title>
        <authorList>
            <consortium name="The Broad Institute Genomics Platform"/>
            <consortium name="The Broad Institute Genome Sequencing Center for Infectious Disease"/>
            <person name="Wu L."/>
            <person name="Ma J."/>
        </authorList>
    </citation>
    <scope>NUCLEOTIDE SEQUENCE [LARGE SCALE GENOMIC DNA]</scope>
    <source>
        <strain evidence="2 3">JCM 3106</strain>
    </source>
</reference>
<evidence type="ECO:0000313" key="3">
    <source>
        <dbReference type="Proteomes" id="UP001499930"/>
    </source>
</evidence>
<proteinExistence type="predicted"/>
<accession>A0ABN3Y8P3</accession>